<dbReference type="EMBL" id="FLUA01000049">
    <property type="protein sequence ID" value="SBV66968.1"/>
    <property type="molecule type" value="Genomic_DNA"/>
</dbReference>
<dbReference type="AlphaFoldDB" id="A0A212IJL6"/>
<protein>
    <recommendedName>
        <fullName evidence="3">Protein YdiH</fullName>
    </recommendedName>
</protein>
<organism evidence="1">
    <name type="scientific">uncultured Citrobacter sp</name>
    <dbReference type="NCBI Taxonomy" id="200446"/>
    <lineage>
        <taxon>Bacteria</taxon>
        <taxon>Pseudomonadati</taxon>
        <taxon>Pseudomonadota</taxon>
        <taxon>Gammaproteobacteria</taxon>
        <taxon>Enterobacterales</taxon>
        <taxon>Enterobacteriaceae</taxon>
        <taxon>Citrobacter</taxon>
        <taxon>environmental samples</taxon>
    </lineage>
</organism>
<dbReference type="Pfam" id="PF15930">
    <property type="entry name" value="YdiH"/>
    <property type="match status" value="1"/>
</dbReference>
<reference evidence="1" key="1">
    <citation type="submission" date="2016-04" db="EMBL/GenBank/DDBJ databases">
        <authorList>
            <person name="Evans L.H."/>
            <person name="Alamgir A."/>
            <person name="Owens N."/>
            <person name="Weber N.D."/>
            <person name="Virtaneva K."/>
            <person name="Barbian K."/>
            <person name="Babar A."/>
            <person name="Rosenke K."/>
        </authorList>
    </citation>
    <scope>NUCLEOTIDE SEQUENCE</scope>
    <source>
        <strain evidence="1">86-2</strain>
        <strain evidence="2">92-3</strain>
    </source>
</reference>
<dbReference type="InterPro" id="IPR031830">
    <property type="entry name" value="YdiH"/>
</dbReference>
<dbReference type="EMBL" id="FLUB01000020">
    <property type="protein sequence ID" value="SBV67086.1"/>
    <property type="molecule type" value="Genomic_DNA"/>
</dbReference>
<sequence>MLYVASDDRNFVMHIAFGHYLHREWCYTVQVLNTSEDDMSTQLDPAQLAIEFLRRDKTDLSPAQYLKRLKQLELEFADLLALSSTELKEEIYFAWRMGVH</sequence>
<proteinExistence type="predicted"/>
<evidence type="ECO:0000313" key="2">
    <source>
        <dbReference type="EMBL" id="SBV67086.1"/>
    </source>
</evidence>
<evidence type="ECO:0000313" key="1">
    <source>
        <dbReference type="EMBL" id="SBV66968.1"/>
    </source>
</evidence>
<gene>
    <name evidence="1" type="primary">ydiH</name>
    <name evidence="1" type="ORF">KL86CIT2_50459</name>
    <name evidence="2" type="ORF">KM92CIT3_80146</name>
</gene>
<name>A0A212IJL6_9ENTR</name>
<accession>A0A212IJL6</accession>
<evidence type="ECO:0008006" key="3">
    <source>
        <dbReference type="Google" id="ProtNLM"/>
    </source>
</evidence>